<sequence length="238" mass="23700">MGPVGAGPDAPVGVVTGLTSEARALAGVAGLRTRCLGPGPDTAEAAARALLAEGAGALVSAGICGALDPALRPGDVILPVRVADRHQEARAWPVDAPWHGAAMARLAADVRPSTGVLLGSDRAVASVEGKRHLAARTGAVAVDMESHAVARVAAAAGVPFLVLRTVADTAGDALPPWLAGMLNRDGTPNAGVALRRLLAGPWRLAGLLRLAARSRAAERALTAAAPALVAAPSARAQG</sequence>
<dbReference type="NCBIfam" id="TIGR03468">
    <property type="entry name" value="HpnG"/>
    <property type="match status" value="1"/>
</dbReference>
<dbReference type="PANTHER" id="PTHR46832:SF1">
    <property type="entry name" value="5'-METHYLTHIOADENOSINE_S-ADENOSYLHOMOCYSTEINE NUCLEOSIDASE"/>
    <property type="match status" value="1"/>
</dbReference>
<evidence type="ECO:0000259" key="1">
    <source>
        <dbReference type="Pfam" id="PF01048"/>
    </source>
</evidence>
<protein>
    <submittedName>
        <fullName evidence="2">Adenosylhomocysteine nucleosidase</fullName>
        <ecNumber evidence="2">3.2.2.9</ecNumber>
    </submittedName>
</protein>
<name>A0A7W6RAT7_9PROT</name>
<dbReference type="GO" id="GO:0005829">
    <property type="term" value="C:cytosol"/>
    <property type="evidence" value="ECO:0007669"/>
    <property type="project" value="TreeGrafter"/>
</dbReference>
<accession>A0A7W6RAT7</accession>
<dbReference type="InterPro" id="IPR017831">
    <property type="entry name" value="Hopanoid-assoc_phosphoryl_HpnG"/>
</dbReference>
<dbReference type="PANTHER" id="PTHR46832">
    <property type="entry name" value="5'-METHYLTHIOADENOSINE/S-ADENOSYLHOMOCYSTEINE NUCLEOSIDASE"/>
    <property type="match status" value="1"/>
</dbReference>
<reference evidence="2 3" key="1">
    <citation type="submission" date="2020-08" db="EMBL/GenBank/DDBJ databases">
        <title>Genome sequencing of Purple Non-Sulfur Bacteria from various extreme environments.</title>
        <authorList>
            <person name="Mayer M."/>
        </authorList>
    </citation>
    <scope>NUCLEOTIDE SEQUENCE [LARGE SCALE GENOMIC DNA]</scope>
    <source>
        <strain evidence="2 3">JA131</strain>
    </source>
</reference>
<feature type="domain" description="Nucleoside phosphorylase" evidence="1">
    <location>
        <begin position="37"/>
        <end position="172"/>
    </location>
</feature>
<dbReference type="InterPro" id="IPR035994">
    <property type="entry name" value="Nucleoside_phosphorylase_sf"/>
</dbReference>
<keyword evidence="2" id="KW-0326">Glycosidase</keyword>
<proteinExistence type="predicted"/>
<dbReference type="EMBL" id="JACIGK010000004">
    <property type="protein sequence ID" value="MBB4265118.1"/>
    <property type="molecule type" value="Genomic_DNA"/>
</dbReference>
<dbReference type="GO" id="GO:0008930">
    <property type="term" value="F:methylthioadenosine nucleosidase activity"/>
    <property type="evidence" value="ECO:0007669"/>
    <property type="project" value="TreeGrafter"/>
</dbReference>
<organism evidence="2 3">
    <name type="scientific">Roseospira visakhapatnamensis</name>
    <dbReference type="NCBI Taxonomy" id="390880"/>
    <lineage>
        <taxon>Bacteria</taxon>
        <taxon>Pseudomonadati</taxon>
        <taxon>Pseudomonadota</taxon>
        <taxon>Alphaproteobacteria</taxon>
        <taxon>Rhodospirillales</taxon>
        <taxon>Rhodospirillaceae</taxon>
        <taxon>Roseospira</taxon>
    </lineage>
</organism>
<dbReference type="GO" id="GO:0019284">
    <property type="term" value="P:L-methionine salvage from S-adenosylmethionine"/>
    <property type="evidence" value="ECO:0007669"/>
    <property type="project" value="TreeGrafter"/>
</dbReference>
<dbReference type="RefSeq" id="WP_184042750.1">
    <property type="nucleotide sequence ID" value="NZ_JACIGK010000004.1"/>
</dbReference>
<dbReference type="SUPFAM" id="SSF53167">
    <property type="entry name" value="Purine and uridine phosphorylases"/>
    <property type="match status" value="1"/>
</dbReference>
<dbReference type="GO" id="GO:0008782">
    <property type="term" value="F:adenosylhomocysteine nucleosidase activity"/>
    <property type="evidence" value="ECO:0007669"/>
    <property type="project" value="UniProtKB-EC"/>
</dbReference>
<dbReference type="InterPro" id="IPR000845">
    <property type="entry name" value="Nucleoside_phosphorylase_d"/>
</dbReference>
<keyword evidence="3" id="KW-1185">Reference proteome</keyword>
<gene>
    <name evidence="2" type="ORF">GGD89_000733</name>
</gene>
<comment type="caution">
    <text evidence="2">The sequence shown here is derived from an EMBL/GenBank/DDBJ whole genome shotgun (WGS) entry which is preliminary data.</text>
</comment>
<evidence type="ECO:0000313" key="3">
    <source>
        <dbReference type="Proteomes" id="UP000554286"/>
    </source>
</evidence>
<dbReference type="AlphaFoldDB" id="A0A7W6RAT7"/>
<dbReference type="Pfam" id="PF01048">
    <property type="entry name" value="PNP_UDP_1"/>
    <property type="match status" value="1"/>
</dbReference>
<dbReference type="EC" id="3.2.2.9" evidence="2"/>
<dbReference type="Proteomes" id="UP000554286">
    <property type="component" value="Unassembled WGS sequence"/>
</dbReference>
<keyword evidence="2" id="KW-0378">Hydrolase</keyword>
<dbReference type="GO" id="GO:0009116">
    <property type="term" value="P:nucleoside metabolic process"/>
    <property type="evidence" value="ECO:0007669"/>
    <property type="project" value="InterPro"/>
</dbReference>
<evidence type="ECO:0000313" key="2">
    <source>
        <dbReference type="EMBL" id="MBB4265118.1"/>
    </source>
</evidence>
<dbReference type="Gene3D" id="3.40.50.1580">
    <property type="entry name" value="Nucleoside phosphorylase domain"/>
    <property type="match status" value="1"/>
</dbReference>